<keyword evidence="3" id="KW-1185">Reference proteome</keyword>
<evidence type="ECO:0000313" key="2">
    <source>
        <dbReference type="EMBL" id="MCB4822577.1"/>
    </source>
</evidence>
<dbReference type="InterPro" id="IPR006311">
    <property type="entry name" value="TAT_signal"/>
</dbReference>
<dbReference type="SUPFAM" id="SSF102198">
    <property type="entry name" value="Putative cyclase"/>
    <property type="match status" value="1"/>
</dbReference>
<keyword evidence="1" id="KW-0732">Signal</keyword>
<reference evidence="2" key="1">
    <citation type="submission" date="2021-10" db="EMBL/GenBank/DDBJ databases">
        <title>Roseicella aerolatum sp. nov., isolated from aerosols of e-waste dismantling site.</title>
        <authorList>
            <person name="Qin T."/>
        </authorList>
    </citation>
    <scope>NUCLEOTIDE SEQUENCE</scope>
    <source>
        <strain evidence="2">GB24</strain>
    </source>
</reference>
<dbReference type="GO" id="GO:0019441">
    <property type="term" value="P:L-tryptophan catabolic process to kynurenine"/>
    <property type="evidence" value="ECO:0007669"/>
    <property type="project" value="InterPro"/>
</dbReference>
<name>A0A9X1LBJ7_9PROT</name>
<gene>
    <name evidence="2" type="ORF">LHA35_12605</name>
</gene>
<feature type="signal peptide" evidence="1">
    <location>
        <begin position="1"/>
        <end position="32"/>
    </location>
</feature>
<dbReference type="PANTHER" id="PTHR34861">
    <property type="match status" value="1"/>
</dbReference>
<organism evidence="2 3">
    <name type="scientific">Roseicella aerolata</name>
    <dbReference type="NCBI Taxonomy" id="2883479"/>
    <lineage>
        <taxon>Bacteria</taxon>
        <taxon>Pseudomonadati</taxon>
        <taxon>Pseudomonadota</taxon>
        <taxon>Alphaproteobacteria</taxon>
        <taxon>Acetobacterales</taxon>
        <taxon>Roseomonadaceae</taxon>
        <taxon>Roseicella</taxon>
    </lineage>
</organism>
<dbReference type="RefSeq" id="WP_226608627.1">
    <property type="nucleotide sequence ID" value="NZ_JAJAQI010000017.1"/>
</dbReference>
<dbReference type="GO" id="GO:0004061">
    <property type="term" value="F:arylformamidase activity"/>
    <property type="evidence" value="ECO:0007669"/>
    <property type="project" value="InterPro"/>
</dbReference>
<dbReference type="Gene3D" id="3.50.30.50">
    <property type="entry name" value="Putative cyclase"/>
    <property type="match status" value="1"/>
</dbReference>
<dbReference type="InterPro" id="IPR037175">
    <property type="entry name" value="KFase_sf"/>
</dbReference>
<dbReference type="EMBL" id="JAJAQI010000017">
    <property type="protein sequence ID" value="MCB4822577.1"/>
    <property type="molecule type" value="Genomic_DNA"/>
</dbReference>
<dbReference type="Pfam" id="PF04199">
    <property type="entry name" value="Cyclase"/>
    <property type="match status" value="1"/>
</dbReference>
<protein>
    <submittedName>
        <fullName evidence="2">Cyclase family protein</fullName>
    </submittedName>
</protein>
<accession>A0A9X1LBJ7</accession>
<evidence type="ECO:0000313" key="3">
    <source>
        <dbReference type="Proteomes" id="UP001139311"/>
    </source>
</evidence>
<dbReference type="InterPro" id="IPR007325">
    <property type="entry name" value="KFase/CYL"/>
</dbReference>
<evidence type="ECO:0000256" key="1">
    <source>
        <dbReference type="SAM" id="SignalP"/>
    </source>
</evidence>
<dbReference type="AlphaFoldDB" id="A0A9X1LBJ7"/>
<feature type="chain" id="PRO_5040949155" evidence="1">
    <location>
        <begin position="33"/>
        <end position="333"/>
    </location>
</feature>
<comment type="caution">
    <text evidence="2">The sequence shown here is derived from an EMBL/GenBank/DDBJ whole genome shotgun (WGS) entry which is preliminary data.</text>
</comment>
<sequence length="333" mass="35412">MNRLMSRRSALWGLCGGCAALGSGFRATPVQAQGAAPAAAAAAGPVRPSRFGPNDTIGNMNLVTPQKVQEASRLVTQGRAYPLGIVVDRSTPAFPPRSVGVTVLMPGQEGGQTFGSNKMSYVDDMISGWLGVGTQIDTFAHLGIDYTFYNGNKAADFVRTTGVTKLGVEGVPPMVTRGVLVDLAKFRNKPRLDGGELVTADELRQAMQQQNVRVTPGDVVVLHTGWLSMLGENPKRFGDEEPGIDGAGAEFLASLQPCAVGADTWGVEAVPFKDPNLLWQGHQVLLAQHGIHILETLDTAPLVRDGVAEFMFVLGQPRYKGAVQAIINPIAIR</sequence>
<dbReference type="PANTHER" id="PTHR34861:SF10">
    <property type="entry name" value="CYCLASE"/>
    <property type="match status" value="1"/>
</dbReference>
<dbReference type="PROSITE" id="PS51318">
    <property type="entry name" value="TAT"/>
    <property type="match status" value="1"/>
</dbReference>
<proteinExistence type="predicted"/>
<dbReference type="Proteomes" id="UP001139311">
    <property type="component" value="Unassembled WGS sequence"/>
</dbReference>